<dbReference type="EMBL" id="JACVVK020000134">
    <property type="protein sequence ID" value="KAK7489810.1"/>
    <property type="molecule type" value="Genomic_DNA"/>
</dbReference>
<name>A0ABD0KRA3_9CAEN</name>
<protein>
    <submittedName>
        <fullName evidence="1">Uncharacterized protein</fullName>
    </submittedName>
</protein>
<keyword evidence="2" id="KW-1185">Reference proteome</keyword>
<dbReference type="AlphaFoldDB" id="A0ABD0KRA3"/>
<proteinExistence type="predicted"/>
<evidence type="ECO:0000313" key="2">
    <source>
        <dbReference type="Proteomes" id="UP001519460"/>
    </source>
</evidence>
<dbReference type="Proteomes" id="UP001519460">
    <property type="component" value="Unassembled WGS sequence"/>
</dbReference>
<organism evidence="1 2">
    <name type="scientific">Batillaria attramentaria</name>
    <dbReference type="NCBI Taxonomy" id="370345"/>
    <lineage>
        <taxon>Eukaryota</taxon>
        <taxon>Metazoa</taxon>
        <taxon>Spiralia</taxon>
        <taxon>Lophotrochozoa</taxon>
        <taxon>Mollusca</taxon>
        <taxon>Gastropoda</taxon>
        <taxon>Caenogastropoda</taxon>
        <taxon>Sorbeoconcha</taxon>
        <taxon>Cerithioidea</taxon>
        <taxon>Batillariidae</taxon>
        <taxon>Batillaria</taxon>
    </lineage>
</organism>
<gene>
    <name evidence="1" type="ORF">BaRGS_00018992</name>
</gene>
<comment type="caution">
    <text evidence="1">The sequence shown here is derived from an EMBL/GenBank/DDBJ whole genome shotgun (WGS) entry which is preliminary data.</text>
</comment>
<sequence length="167" mass="18656">MHGFAWPSPQPSNHCREVAIKGDYKSWTVSLRPVSAPCSEAATEYRETNHSKYLTAVPLMIVLNLTLPSDHFTSSSPAGLSRDSPVDIQVVLAAAAGPRGGCWVTGTHLRNNMVATLHLLHQCSFYCKHCQKMLKYWSWGFFLWCHLSASMNAAREIRTKTERVSAH</sequence>
<reference evidence="1 2" key="1">
    <citation type="journal article" date="2023" name="Sci. Data">
        <title>Genome assembly of the Korean intertidal mud-creeper Batillaria attramentaria.</title>
        <authorList>
            <person name="Patra A.K."/>
            <person name="Ho P.T."/>
            <person name="Jun S."/>
            <person name="Lee S.J."/>
            <person name="Kim Y."/>
            <person name="Won Y.J."/>
        </authorList>
    </citation>
    <scope>NUCLEOTIDE SEQUENCE [LARGE SCALE GENOMIC DNA]</scope>
    <source>
        <strain evidence="1">Wonlab-2016</strain>
    </source>
</reference>
<evidence type="ECO:0000313" key="1">
    <source>
        <dbReference type="EMBL" id="KAK7489810.1"/>
    </source>
</evidence>
<accession>A0ABD0KRA3</accession>